<dbReference type="HAMAP" id="MF_00374">
    <property type="entry name" value="Ribosomal_uL29"/>
    <property type="match status" value="1"/>
</dbReference>
<evidence type="ECO:0000256" key="3">
    <source>
        <dbReference type="ARBA" id="ARBA00023274"/>
    </source>
</evidence>
<gene>
    <name evidence="5 6" type="primary">rpmC</name>
    <name evidence="6" type="ordered locus">CTA_0569</name>
</gene>
<dbReference type="FunFam" id="1.10.287.310:FF:000001">
    <property type="entry name" value="50S ribosomal protein L29"/>
    <property type="match status" value="1"/>
</dbReference>
<dbReference type="SUPFAM" id="SSF46561">
    <property type="entry name" value="Ribosomal protein L29 (L29p)"/>
    <property type="match status" value="1"/>
</dbReference>
<dbReference type="GO" id="GO:0006412">
    <property type="term" value="P:translation"/>
    <property type="evidence" value="ECO:0007669"/>
    <property type="project" value="UniProtKB-UniRule"/>
</dbReference>
<sequence length="81" mass="9335">MLSVWKGYSMGAKKNLLAELREKSSEELDEFIRDNKKALFALRAEAALQNKVVKTHQFSLYKKSIARALTIKQEKKDRVHG</sequence>
<keyword evidence="2 5" id="KW-0689">Ribosomal protein</keyword>
<dbReference type="PANTHER" id="PTHR10916:SF0">
    <property type="entry name" value="LARGE RIBOSOMAL SUBUNIT PROTEIN UL29C"/>
    <property type="match status" value="1"/>
</dbReference>
<accession>A0A0H2X1E9</accession>
<dbReference type="InterPro" id="IPR050063">
    <property type="entry name" value="Ribosomal_protein_uL29"/>
</dbReference>
<reference evidence="6 7" key="1">
    <citation type="journal article" date="2005" name="Infect. Immun.">
        <title>Comparative genomic analysis of Chlamydia trachomatis oculotropic and genitotropic strains.</title>
        <authorList>
            <person name="Carlson J.H."/>
            <person name="Porcella S.F."/>
            <person name="McClarty G."/>
            <person name="Caldwell H.D."/>
        </authorList>
    </citation>
    <scope>NUCLEOTIDE SEQUENCE [LARGE SCALE GENOMIC DNA]</scope>
    <source>
        <strain evidence="7">ATCC VR-571B / DSM 19440 / HAR-13</strain>
    </source>
</reference>
<dbReference type="InterPro" id="IPR001854">
    <property type="entry name" value="Ribosomal_uL29"/>
</dbReference>
<proteinExistence type="inferred from homology"/>
<name>A0A0H2X1E9_CHLTA</name>
<dbReference type="GO" id="GO:0003735">
    <property type="term" value="F:structural constituent of ribosome"/>
    <property type="evidence" value="ECO:0007669"/>
    <property type="project" value="InterPro"/>
</dbReference>
<dbReference type="AlphaFoldDB" id="A0A0H2X1E9"/>
<dbReference type="Gene3D" id="1.10.287.310">
    <property type="match status" value="1"/>
</dbReference>
<dbReference type="Pfam" id="PF00831">
    <property type="entry name" value="Ribosomal_L29"/>
    <property type="match status" value="1"/>
</dbReference>
<evidence type="ECO:0000256" key="1">
    <source>
        <dbReference type="ARBA" id="ARBA00009254"/>
    </source>
</evidence>
<evidence type="ECO:0000313" key="7">
    <source>
        <dbReference type="Proteomes" id="UP000002532"/>
    </source>
</evidence>
<dbReference type="Proteomes" id="UP000002532">
    <property type="component" value="Chromosome"/>
</dbReference>
<protein>
    <recommendedName>
        <fullName evidence="4 5">Large ribosomal subunit protein uL29</fullName>
    </recommendedName>
</protein>
<dbReference type="GO" id="GO:0022625">
    <property type="term" value="C:cytosolic large ribosomal subunit"/>
    <property type="evidence" value="ECO:0007669"/>
    <property type="project" value="TreeGrafter"/>
</dbReference>
<evidence type="ECO:0000256" key="5">
    <source>
        <dbReference type="HAMAP-Rule" id="MF_00374"/>
    </source>
</evidence>
<dbReference type="InterPro" id="IPR018254">
    <property type="entry name" value="Ribosomal_uL29_CS"/>
</dbReference>
<evidence type="ECO:0000313" key="6">
    <source>
        <dbReference type="EMBL" id="AAX50795.1"/>
    </source>
</evidence>
<comment type="similarity">
    <text evidence="1 5">Belongs to the universal ribosomal protein uL29 family.</text>
</comment>
<dbReference type="HOGENOM" id="CLU_2715043_0_0_0"/>
<dbReference type="EMBL" id="CP000051">
    <property type="protein sequence ID" value="AAX50795.1"/>
    <property type="molecule type" value="Genomic_DNA"/>
</dbReference>
<dbReference type="PANTHER" id="PTHR10916">
    <property type="entry name" value="60S RIBOSOMAL PROTEIN L35/50S RIBOSOMAL PROTEIN L29"/>
    <property type="match status" value="1"/>
</dbReference>
<dbReference type="InterPro" id="IPR036049">
    <property type="entry name" value="Ribosomal_uL29_sf"/>
</dbReference>
<evidence type="ECO:0000256" key="4">
    <source>
        <dbReference type="ARBA" id="ARBA00035204"/>
    </source>
</evidence>
<keyword evidence="7" id="KW-1185">Reference proteome</keyword>
<dbReference type="PROSITE" id="PS00579">
    <property type="entry name" value="RIBOSOMAL_L29"/>
    <property type="match status" value="1"/>
</dbReference>
<dbReference type="KEGG" id="cta:CTA_0569"/>
<organism evidence="6 7">
    <name type="scientific">Chlamydia trachomatis serovar A (strain ATCC VR-571B / DSM 19440 / HAR-13)</name>
    <dbReference type="NCBI Taxonomy" id="315277"/>
    <lineage>
        <taxon>Bacteria</taxon>
        <taxon>Pseudomonadati</taxon>
        <taxon>Chlamydiota</taxon>
        <taxon>Chlamydiia</taxon>
        <taxon>Chlamydiales</taxon>
        <taxon>Chlamydiaceae</taxon>
        <taxon>Chlamydia/Chlamydophila group</taxon>
        <taxon>Chlamydia</taxon>
    </lineage>
</organism>
<dbReference type="NCBIfam" id="TIGR00012">
    <property type="entry name" value="L29"/>
    <property type="match status" value="1"/>
</dbReference>
<evidence type="ECO:0000256" key="2">
    <source>
        <dbReference type="ARBA" id="ARBA00022980"/>
    </source>
</evidence>
<dbReference type="CDD" id="cd00427">
    <property type="entry name" value="Ribosomal_L29_HIP"/>
    <property type="match status" value="1"/>
</dbReference>
<keyword evidence="3 5" id="KW-0687">Ribonucleoprotein</keyword>